<sequence length="100" mass="11546">MPLFLMAAQKTHLNSLEVKMDNSSQDPCFQDSVEERRAAFLHASSWDKHLWTQSRTSSRFSPCFLYTVRERTLSVACPCLRDFLPNVHGSKASWSEYCMP</sequence>
<evidence type="ECO:0000313" key="2">
    <source>
        <dbReference type="Proteomes" id="UP000694415"/>
    </source>
</evidence>
<keyword evidence="2" id="KW-1185">Reference proteome</keyword>
<dbReference type="Ensembl" id="ENSMSIT00000015317.1">
    <property type="protein sequence ID" value="ENSMSIP00000012073.1"/>
    <property type="gene ID" value="ENSMSIG00000010520.1"/>
</dbReference>
<dbReference type="AlphaFoldDB" id="A0A8C6GW98"/>
<proteinExistence type="predicted"/>
<name>A0A8C6GW98_MUSSI</name>
<dbReference type="GeneTree" id="ENSGT01150000290604"/>
<evidence type="ECO:0000313" key="1">
    <source>
        <dbReference type="Ensembl" id="ENSMSIP00000012073.1"/>
    </source>
</evidence>
<dbReference type="Proteomes" id="UP000694415">
    <property type="component" value="Unplaced"/>
</dbReference>
<protein>
    <submittedName>
        <fullName evidence="1">Uncharacterized protein</fullName>
    </submittedName>
</protein>
<accession>A0A8C6GW98</accession>
<reference evidence="1" key="1">
    <citation type="submission" date="2025-08" db="UniProtKB">
        <authorList>
            <consortium name="Ensembl"/>
        </authorList>
    </citation>
    <scope>IDENTIFICATION</scope>
</reference>
<reference evidence="1" key="2">
    <citation type="submission" date="2025-09" db="UniProtKB">
        <authorList>
            <consortium name="Ensembl"/>
        </authorList>
    </citation>
    <scope>IDENTIFICATION</scope>
</reference>
<organism evidence="1 2">
    <name type="scientific">Mus spicilegus</name>
    <name type="common">Mound-building mouse</name>
    <dbReference type="NCBI Taxonomy" id="10103"/>
    <lineage>
        <taxon>Eukaryota</taxon>
        <taxon>Metazoa</taxon>
        <taxon>Chordata</taxon>
        <taxon>Craniata</taxon>
        <taxon>Vertebrata</taxon>
        <taxon>Euteleostomi</taxon>
        <taxon>Mammalia</taxon>
        <taxon>Eutheria</taxon>
        <taxon>Euarchontoglires</taxon>
        <taxon>Glires</taxon>
        <taxon>Rodentia</taxon>
        <taxon>Myomorpha</taxon>
        <taxon>Muroidea</taxon>
        <taxon>Muridae</taxon>
        <taxon>Murinae</taxon>
        <taxon>Mus</taxon>
        <taxon>Mus</taxon>
    </lineage>
</organism>